<dbReference type="Proteomes" id="UP001320544">
    <property type="component" value="Chromosome"/>
</dbReference>
<proteinExistence type="predicted"/>
<accession>A0ABM7WKX6</accession>
<reference evidence="1 2" key="1">
    <citation type="submission" date="2022-01" db="EMBL/GenBank/DDBJ databases">
        <title>Novel bile acid biosynthetic pathways are enriched in the microbiome of centenarians.</title>
        <authorList>
            <person name="Sato Y."/>
            <person name="Atarashi K."/>
            <person name="Plichta R.D."/>
            <person name="Arai Y."/>
            <person name="Sasajima S."/>
            <person name="Kearney M.S."/>
            <person name="Suda W."/>
            <person name="Takeshita K."/>
            <person name="Sasaki T."/>
            <person name="Okamoto S."/>
            <person name="Skelly N.A."/>
            <person name="Okamura Y."/>
            <person name="Vlamakis H."/>
            <person name="Li Y."/>
            <person name="Tanoue T."/>
            <person name="Takei H."/>
            <person name="Nittono H."/>
            <person name="Narushima S."/>
            <person name="Irie J."/>
            <person name="Itoh H."/>
            <person name="Moriya K."/>
            <person name="Sugiura Y."/>
            <person name="Suematsu M."/>
            <person name="Moritoki N."/>
            <person name="Shibata S."/>
            <person name="Littman R.D."/>
            <person name="Fischbach A.M."/>
            <person name="Uwamino Y."/>
            <person name="Inoue T."/>
            <person name="Honda A."/>
            <person name="Hattori M."/>
            <person name="Murai T."/>
            <person name="Xavier J.R."/>
            <person name="Hirose N."/>
            <person name="Honda K."/>
        </authorList>
    </citation>
    <scope>NUCLEOTIDE SEQUENCE [LARGE SCALE GENOMIC DNA]</scope>
    <source>
        <strain evidence="1 2">CE91-St30</strain>
    </source>
</reference>
<keyword evidence="2" id="KW-1185">Reference proteome</keyword>
<gene>
    <name evidence="1" type="ORF">CE91St30_23510</name>
</gene>
<protein>
    <submittedName>
        <fullName evidence="1">Uncharacterized protein</fullName>
    </submittedName>
</protein>
<evidence type="ECO:0000313" key="1">
    <source>
        <dbReference type="EMBL" id="BDE97018.1"/>
    </source>
</evidence>
<dbReference type="EMBL" id="AP025564">
    <property type="protein sequence ID" value="BDE97018.1"/>
    <property type="molecule type" value="Genomic_DNA"/>
</dbReference>
<evidence type="ECO:0000313" key="2">
    <source>
        <dbReference type="Proteomes" id="UP001320544"/>
    </source>
</evidence>
<sequence>MLREGGLCDEETLGRLHEAALLGDGDKAPQMLGVHGMLSAFLFLPRIIPIEK</sequence>
<organism evidence="1 2">
    <name type="scientific">Raoultibacter timonensis</name>
    <dbReference type="NCBI Taxonomy" id="1907662"/>
    <lineage>
        <taxon>Bacteria</taxon>
        <taxon>Bacillati</taxon>
        <taxon>Actinomycetota</taxon>
        <taxon>Coriobacteriia</taxon>
        <taxon>Eggerthellales</taxon>
        <taxon>Eggerthellaceae</taxon>
        <taxon>Raoultibacter</taxon>
    </lineage>
</organism>
<name>A0ABM7WKX6_9ACTN</name>